<dbReference type="RefSeq" id="WP_015029647.1">
    <property type="nucleotide sequence ID" value="NC_018748.1"/>
</dbReference>
<dbReference type="SUPFAM" id="SSF53163">
    <property type="entry name" value="HybD-like"/>
    <property type="match status" value="1"/>
</dbReference>
<evidence type="ECO:0000313" key="6">
    <source>
        <dbReference type="Proteomes" id="UP000002875"/>
    </source>
</evidence>
<evidence type="ECO:0000313" key="5">
    <source>
        <dbReference type="EMBL" id="AFK03951.1"/>
    </source>
</evidence>
<keyword evidence="3" id="KW-0064">Aspartyl protease</keyword>
<evidence type="ECO:0000256" key="3">
    <source>
        <dbReference type="ARBA" id="ARBA00022750"/>
    </source>
</evidence>
<dbReference type="Proteomes" id="UP000002875">
    <property type="component" value="Chromosome"/>
</dbReference>
<evidence type="ECO:0000256" key="2">
    <source>
        <dbReference type="ARBA" id="ARBA00022670"/>
    </source>
</evidence>
<dbReference type="PRINTS" id="PR00446">
    <property type="entry name" value="HYDRGNUPTAKE"/>
</dbReference>
<name>A0ABM5N3E2_EMTOG</name>
<dbReference type="InterPro" id="IPR000671">
    <property type="entry name" value="Peptidase_A31"/>
</dbReference>
<dbReference type="EMBL" id="CP002961">
    <property type="protein sequence ID" value="AFK03951.1"/>
    <property type="molecule type" value="Genomic_DNA"/>
</dbReference>
<dbReference type="InterPro" id="IPR023430">
    <property type="entry name" value="Pept_HybD-like_dom_sf"/>
</dbReference>
<gene>
    <name evidence="5" type="ordered locus">Emtol_2816</name>
</gene>
<dbReference type="Gene3D" id="3.40.50.1450">
    <property type="entry name" value="HybD-like"/>
    <property type="match status" value="1"/>
</dbReference>
<proteinExistence type="inferred from homology"/>
<comment type="similarity">
    <text evidence="1">Belongs to the peptidase A31 family.</text>
</comment>
<keyword evidence="2 5" id="KW-0645">Protease</keyword>
<keyword evidence="4" id="KW-0378">Hydrolase</keyword>
<dbReference type="PANTHER" id="PTHR30302:SF1">
    <property type="entry name" value="HYDROGENASE 2 MATURATION PROTEASE"/>
    <property type="match status" value="1"/>
</dbReference>
<dbReference type="GO" id="GO:0008233">
    <property type="term" value="F:peptidase activity"/>
    <property type="evidence" value="ECO:0007669"/>
    <property type="project" value="UniProtKB-KW"/>
</dbReference>
<dbReference type="PANTHER" id="PTHR30302">
    <property type="entry name" value="HYDROGENASE 1 MATURATION PROTEASE"/>
    <property type="match status" value="1"/>
</dbReference>
<sequence length="180" mass="20125">MVLIDEKKTISIEEKASIVGKTAIMGFGNPCRSDDGIAIYVIDELKQLVSEDNDSFTLFDMGTSAFEVLFQLQGHHRIIIVDAVINTGEPAGTIYKLPASEINAQIQDDPMVFLHSLKWDQALSYAKKILREAYPEDIEVYLIAVNNTKLDIQLSEEVKRAGDKVIELLKDDILGISRKK</sequence>
<organism evidence="5 6">
    <name type="scientific">Emticicia oligotrophica (strain DSM 17448 / CIP 109782 / MTCC 6937 / GPTSA100-15)</name>
    <dbReference type="NCBI Taxonomy" id="929562"/>
    <lineage>
        <taxon>Bacteria</taxon>
        <taxon>Pseudomonadati</taxon>
        <taxon>Bacteroidota</taxon>
        <taxon>Cytophagia</taxon>
        <taxon>Cytophagales</taxon>
        <taxon>Leadbetterellaceae</taxon>
        <taxon>Emticicia</taxon>
    </lineage>
</organism>
<dbReference type="NCBIfam" id="TIGR00072">
    <property type="entry name" value="hydrog_prot"/>
    <property type="match status" value="1"/>
</dbReference>
<evidence type="ECO:0000256" key="4">
    <source>
        <dbReference type="ARBA" id="ARBA00022801"/>
    </source>
</evidence>
<reference evidence="5 6" key="1">
    <citation type="submission" date="2011-07" db="EMBL/GenBank/DDBJ databases">
        <title>The complete genome of chromosome of Emticicia oligotrophica DSM 17448.</title>
        <authorList>
            <consortium name="US DOE Joint Genome Institute (JGI-PGF)"/>
            <person name="Lucas S."/>
            <person name="Han J."/>
            <person name="Lapidus A."/>
            <person name="Bruce D."/>
            <person name="Goodwin L."/>
            <person name="Pitluck S."/>
            <person name="Peters L."/>
            <person name="Kyrpides N."/>
            <person name="Mavromatis K."/>
            <person name="Ivanova N."/>
            <person name="Ovchinnikova G."/>
            <person name="Teshima H."/>
            <person name="Detter J.C."/>
            <person name="Tapia R."/>
            <person name="Han C."/>
            <person name="Land M."/>
            <person name="Hauser L."/>
            <person name="Markowitz V."/>
            <person name="Cheng J.-F."/>
            <person name="Hugenholtz P."/>
            <person name="Woyke T."/>
            <person name="Wu D."/>
            <person name="Tindall B."/>
            <person name="Pomrenke H."/>
            <person name="Brambilla E."/>
            <person name="Klenk H.-P."/>
            <person name="Eisen J.A."/>
        </authorList>
    </citation>
    <scope>NUCLEOTIDE SEQUENCE [LARGE SCALE GENOMIC DNA]</scope>
    <source>
        <strain evidence="5 6">DSM 17448</strain>
    </source>
</reference>
<evidence type="ECO:0000256" key="1">
    <source>
        <dbReference type="ARBA" id="ARBA00006814"/>
    </source>
</evidence>
<dbReference type="GO" id="GO:0006508">
    <property type="term" value="P:proteolysis"/>
    <property type="evidence" value="ECO:0007669"/>
    <property type="project" value="UniProtKB-KW"/>
</dbReference>
<keyword evidence="6" id="KW-1185">Reference proteome</keyword>
<dbReference type="Pfam" id="PF01750">
    <property type="entry name" value="HycI"/>
    <property type="match status" value="1"/>
</dbReference>
<protein>
    <submittedName>
        <fullName evidence="5">Hydrogenase maturation protease</fullName>
    </submittedName>
</protein>
<accession>A0ABM5N3E2</accession>